<evidence type="ECO:0008006" key="6">
    <source>
        <dbReference type="Google" id="ProtNLM"/>
    </source>
</evidence>
<evidence type="ECO:0000256" key="1">
    <source>
        <dbReference type="ARBA" id="ARBA00004685"/>
    </source>
</evidence>
<reference evidence="4" key="1">
    <citation type="submission" date="2020-10" db="EMBL/GenBank/DDBJ databases">
        <title>Genome Sequence of Monilinia vaccinii-corymbosi Sheds Light on Mummy Berry Disease Infection of Blueberry and Mating Type.</title>
        <authorList>
            <person name="Yow A.G."/>
            <person name="Zhang Y."/>
            <person name="Bansal K."/>
            <person name="Eacker S.M."/>
            <person name="Sullivan S."/>
            <person name="Liachko I."/>
            <person name="Cubeta M.A."/>
            <person name="Rollins J.A."/>
            <person name="Ashrafi H."/>
        </authorList>
    </citation>
    <scope>NUCLEOTIDE SEQUENCE</scope>
    <source>
        <strain evidence="4">RL-1</strain>
    </source>
</reference>
<dbReference type="AlphaFoldDB" id="A0A8A3PC91"/>
<evidence type="ECO:0000256" key="2">
    <source>
        <dbReference type="ARBA" id="ARBA00035112"/>
    </source>
</evidence>
<keyword evidence="3" id="KW-1133">Transmembrane helix</keyword>
<dbReference type="OrthoDB" id="3687641at2759"/>
<evidence type="ECO:0000313" key="5">
    <source>
        <dbReference type="Proteomes" id="UP000672032"/>
    </source>
</evidence>
<dbReference type="GO" id="GO:0043386">
    <property type="term" value="P:mycotoxin biosynthetic process"/>
    <property type="evidence" value="ECO:0007669"/>
    <property type="project" value="InterPro"/>
</dbReference>
<accession>A0A8A3PC91</accession>
<comment type="pathway">
    <text evidence="1">Mycotoxin biosynthesis.</text>
</comment>
<dbReference type="EMBL" id="CP063407">
    <property type="protein sequence ID" value="QSZ32709.1"/>
    <property type="molecule type" value="Genomic_DNA"/>
</dbReference>
<organism evidence="4 5">
    <name type="scientific">Monilinia vaccinii-corymbosi</name>
    <dbReference type="NCBI Taxonomy" id="61207"/>
    <lineage>
        <taxon>Eukaryota</taxon>
        <taxon>Fungi</taxon>
        <taxon>Dikarya</taxon>
        <taxon>Ascomycota</taxon>
        <taxon>Pezizomycotina</taxon>
        <taxon>Leotiomycetes</taxon>
        <taxon>Helotiales</taxon>
        <taxon>Sclerotiniaceae</taxon>
        <taxon>Monilinia</taxon>
    </lineage>
</organism>
<comment type="similarity">
    <text evidence="2">Belongs to the ustYa family.</text>
</comment>
<proteinExistence type="inferred from homology"/>
<feature type="transmembrane region" description="Helical" evidence="3">
    <location>
        <begin position="48"/>
        <end position="68"/>
    </location>
</feature>
<keyword evidence="3" id="KW-0812">Transmembrane</keyword>
<dbReference type="PANTHER" id="PTHR33365:SF4">
    <property type="entry name" value="CYCLOCHLOROTINE BIOSYNTHESIS PROTEIN O"/>
    <property type="match status" value="1"/>
</dbReference>
<dbReference type="Pfam" id="PF11807">
    <property type="entry name" value="UstYa"/>
    <property type="match status" value="1"/>
</dbReference>
<dbReference type="InterPro" id="IPR021765">
    <property type="entry name" value="UstYa-like"/>
</dbReference>
<name>A0A8A3PC91_9HELO</name>
<protein>
    <recommendedName>
        <fullName evidence="6">Tat pathway signal sequence</fullName>
    </recommendedName>
</protein>
<evidence type="ECO:0000256" key="3">
    <source>
        <dbReference type="SAM" id="Phobius"/>
    </source>
</evidence>
<keyword evidence="5" id="KW-1185">Reference proteome</keyword>
<sequence length="280" mass="32860">MQFGRLVYNRILSNSTHDFLSDSESANFLPELENSRDNSHLKYLRSRLYLVHWLLHITFFLLFVTLLVRDTTKSSRSCLEKFKSYSPILDAIDENAFQDIKFKYSLWYKSPFKGPPTQEVHEAWHDIMKYGVIRVSGSDILRVGHNLTAVQYPASIGGGYPAIASGTHALHCLHYIWQDHYSSTLPEVASIKTQAAEMYERHYEHCVDYTRQYLMCNFDTTIIPLYWVRDHQQPTPNGNTIHRCVDWNHLQEWLKERVVEMPEGFEWHQPEDAISLDYDP</sequence>
<dbReference type="PANTHER" id="PTHR33365">
    <property type="entry name" value="YALI0B05434P"/>
    <property type="match status" value="1"/>
</dbReference>
<gene>
    <name evidence="4" type="ORF">DSL72_002288</name>
</gene>
<keyword evidence="3" id="KW-0472">Membrane</keyword>
<dbReference type="Proteomes" id="UP000672032">
    <property type="component" value="Chromosome 3"/>
</dbReference>
<evidence type="ECO:0000313" key="4">
    <source>
        <dbReference type="EMBL" id="QSZ32709.1"/>
    </source>
</evidence>